<dbReference type="AlphaFoldDB" id="A0A6M0Q942"/>
<proteinExistence type="predicted"/>
<name>A0A6M0Q942_9BACI</name>
<dbReference type="RefSeq" id="WP_163180205.1">
    <property type="nucleotide sequence ID" value="NZ_JAAIWM010000004.1"/>
</dbReference>
<sequence>MKNKKPKFKVGDIVVISLFGTVCKVSKVRTLDGMYVYELSNKEGIYLEDTLTSIREYDESVPKNETLQIEFKYFFGDLVQVIGYEQEIFKIVGLRTEIWRYKKDAWEDITYELSRLSDGEWLEASEEEIILIADHVEAPVFLQKLEVLYSKSKETKVMELLQAMNLQRKTEKELLRLKRERKAIIDGLLDVYNDYKTLYELFEEEEYKNVMDLVMDNLIKFTTGKADE</sequence>
<accession>A0A6M0Q942</accession>
<gene>
    <name evidence="1" type="ORF">G4D63_13550</name>
</gene>
<evidence type="ECO:0000313" key="2">
    <source>
        <dbReference type="Proteomes" id="UP000481043"/>
    </source>
</evidence>
<reference evidence="1 2" key="1">
    <citation type="submission" date="2020-02" db="EMBL/GenBank/DDBJ databases">
        <title>Bacillus aquiflavi sp. nov., isolated from yellow water of strong flavor Chinese baijiu in Yibin region of China.</title>
        <authorList>
            <person name="Xie J."/>
        </authorList>
    </citation>
    <scope>NUCLEOTIDE SEQUENCE [LARGE SCALE GENOMIC DNA]</scope>
    <source>
        <strain evidence="1 2">SA4</strain>
    </source>
</reference>
<dbReference type="Proteomes" id="UP000481043">
    <property type="component" value="Unassembled WGS sequence"/>
</dbReference>
<evidence type="ECO:0000313" key="1">
    <source>
        <dbReference type="EMBL" id="NEY72757.1"/>
    </source>
</evidence>
<organism evidence="1 2">
    <name type="scientific">Bacillus mesophilus</name>
    <dbReference type="NCBI Taxonomy" id="1808955"/>
    <lineage>
        <taxon>Bacteria</taxon>
        <taxon>Bacillati</taxon>
        <taxon>Bacillota</taxon>
        <taxon>Bacilli</taxon>
        <taxon>Bacillales</taxon>
        <taxon>Bacillaceae</taxon>
        <taxon>Bacillus</taxon>
    </lineage>
</organism>
<keyword evidence="2" id="KW-1185">Reference proteome</keyword>
<dbReference type="EMBL" id="JAAIWM010000004">
    <property type="protein sequence ID" value="NEY72757.1"/>
    <property type="molecule type" value="Genomic_DNA"/>
</dbReference>
<comment type="caution">
    <text evidence="1">The sequence shown here is derived from an EMBL/GenBank/DDBJ whole genome shotgun (WGS) entry which is preliminary data.</text>
</comment>
<protein>
    <submittedName>
        <fullName evidence="1">Uncharacterized protein</fullName>
    </submittedName>
</protein>